<organism evidence="1 2">
    <name type="scientific">Arthrobacter phage Judy</name>
    <dbReference type="NCBI Taxonomy" id="2419958"/>
    <lineage>
        <taxon>Viruses</taxon>
        <taxon>Duplodnaviria</taxon>
        <taxon>Heunggongvirae</taxon>
        <taxon>Uroviricota</taxon>
        <taxon>Caudoviricetes</taxon>
        <taxon>Bridgettevirus</taxon>
        <taxon>Bridgettevirus judy</taxon>
    </lineage>
</organism>
<proteinExistence type="predicted"/>
<name>A0A3G2KGN9_9CAUD</name>
<dbReference type="Proteomes" id="UP000282065">
    <property type="component" value="Segment"/>
</dbReference>
<dbReference type="KEGG" id="vg:55006756"/>
<gene>
    <name evidence="1" type="primary">51</name>
    <name evidence="1" type="ORF">PBI_JUDY_51</name>
</gene>
<keyword evidence="2" id="KW-1185">Reference proteome</keyword>
<reference evidence="1 2" key="1">
    <citation type="submission" date="2018-09" db="EMBL/GenBank/DDBJ databases">
        <authorList>
            <person name="Rimple P.A."/>
            <person name="Stoner T.H."/>
            <person name="Garlena R.A."/>
            <person name="Russell D.A."/>
            <person name="Pope W.H."/>
            <person name="Jacobs-Sera D."/>
            <person name="Hatfull G.F."/>
        </authorList>
    </citation>
    <scope>NUCLEOTIDE SEQUENCE [LARGE SCALE GENOMIC DNA]</scope>
</reference>
<dbReference type="GeneID" id="55006756"/>
<sequence length="103" mass="10993">MNHNFKEVPSTETPDDGDLTLALRQRAHGTLTQQVFGLEPYIIIRPTFAEDTGAFQVGIETGGGADLANVGEFLELIAEAMQADATKENIAAATSGDDPDEDE</sequence>
<evidence type="ECO:0000313" key="1">
    <source>
        <dbReference type="EMBL" id="AYN58121.1"/>
    </source>
</evidence>
<accession>A0A3G2KGN9</accession>
<evidence type="ECO:0000313" key="2">
    <source>
        <dbReference type="Proteomes" id="UP000282065"/>
    </source>
</evidence>
<dbReference type="EMBL" id="MH834614">
    <property type="protein sequence ID" value="AYN58121.1"/>
    <property type="molecule type" value="Genomic_DNA"/>
</dbReference>
<dbReference type="RefSeq" id="YP_009815529.1">
    <property type="nucleotide sequence ID" value="NC_048095.1"/>
</dbReference>
<protein>
    <submittedName>
        <fullName evidence="1">Uncharacterized protein</fullName>
    </submittedName>
</protein>